<evidence type="ECO:0000313" key="8">
    <source>
        <dbReference type="EMBL" id="CAD7239368.1"/>
    </source>
</evidence>
<evidence type="ECO:0000256" key="5">
    <source>
        <dbReference type="ARBA" id="ARBA00022748"/>
    </source>
</evidence>
<dbReference type="PANTHER" id="PTHR30070:SF1">
    <property type="entry name" value="CYTOCHROME C BIOGENESIS B-RELATED"/>
    <property type="match status" value="1"/>
</dbReference>
<keyword evidence="6" id="KW-1133">Transmembrane helix</keyword>
<dbReference type="PANTHER" id="PTHR30070">
    <property type="entry name" value="HEME EXPORTER PROTEIN B"/>
    <property type="match status" value="1"/>
</dbReference>
<evidence type="ECO:0000256" key="2">
    <source>
        <dbReference type="ARBA" id="ARBA00010544"/>
    </source>
</evidence>
<evidence type="ECO:0000256" key="6">
    <source>
        <dbReference type="ARBA" id="ARBA00022989"/>
    </source>
</evidence>
<comment type="subcellular location">
    <subcellularLocation>
        <location evidence="1">Membrane</location>
        <topology evidence="1">Multi-pass membrane protein</topology>
    </subcellularLocation>
</comment>
<dbReference type="AlphaFoldDB" id="A0A7R8WW89"/>
<dbReference type="InterPro" id="IPR003544">
    <property type="entry name" value="Cyt_c_biogenesis_CcmB"/>
</dbReference>
<keyword evidence="5" id="KW-0201">Cytochrome c-type biogenesis</keyword>
<proteinExistence type="inferred from homology"/>
<gene>
    <name evidence="8" type="ORF">CTOB1V02_LOCUS17183</name>
</gene>
<evidence type="ECO:0000256" key="1">
    <source>
        <dbReference type="ARBA" id="ARBA00004141"/>
    </source>
</evidence>
<dbReference type="EMBL" id="OB723801">
    <property type="protein sequence ID" value="CAD7239368.1"/>
    <property type="molecule type" value="Genomic_DNA"/>
</dbReference>
<organism evidence="8">
    <name type="scientific">Cyprideis torosa</name>
    <dbReference type="NCBI Taxonomy" id="163714"/>
    <lineage>
        <taxon>Eukaryota</taxon>
        <taxon>Metazoa</taxon>
        <taxon>Ecdysozoa</taxon>
        <taxon>Arthropoda</taxon>
        <taxon>Crustacea</taxon>
        <taxon>Oligostraca</taxon>
        <taxon>Ostracoda</taxon>
        <taxon>Podocopa</taxon>
        <taxon>Podocopida</taxon>
        <taxon>Cytherocopina</taxon>
        <taxon>Cytheroidea</taxon>
        <taxon>Cytherideidae</taxon>
        <taxon>Cyprideis</taxon>
    </lineage>
</organism>
<dbReference type="GO" id="GO:0015232">
    <property type="term" value="F:heme transmembrane transporter activity"/>
    <property type="evidence" value="ECO:0007669"/>
    <property type="project" value="InterPro"/>
</dbReference>
<dbReference type="Pfam" id="PF03379">
    <property type="entry name" value="CcmB"/>
    <property type="match status" value="1"/>
</dbReference>
<dbReference type="GO" id="GO:1903607">
    <property type="term" value="P:cytochrome c biosynthetic process"/>
    <property type="evidence" value="ECO:0007669"/>
    <property type="project" value="TreeGrafter"/>
</dbReference>
<sequence length="149" mass="15609">MFRADEEDGTMAQLRLAPQPLAMIVLIKSLVHWLTSGLAMTLLSPLIALAIGMSAERTLSLVVALLIGAPALSLIGSIGAALTLSIKRASLIQAIITLPFYIPTLIYGTLAAGEGSRQNAALLFLGGLSLLALVLAPWVAAKTIERHQA</sequence>
<protein>
    <submittedName>
        <fullName evidence="8">Uncharacterized protein</fullName>
    </submittedName>
</protein>
<evidence type="ECO:0000256" key="4">
    <source>
        <dbReference type="ARBA" id="ARBA00022692"/>
    </source>
</evidence>
<name>A0A7R8WW89_9CRUS</name>
<keyword evidence="4" id="KW-0812">Transmembrane</keyword>
<evidence type="ECO:0000256" key="7">
    <source>
        <dbReference type="ARBA" id="ARBA00023136"/>
    </source>
</evidence>
<dbReference type="PRINTS" id="PR01414">
    <property type="entry name" value="CCMBBIOGNSIS"/>
</dbReference>
<comment type="similarity">
    <text evidence="2">Belongs to the CcmB/CycW/HelB family.</text>
</comment>
<evidence type="ECO:0000256" key="3">
    <source>
        <dbReference type="ARBA" id="ARBA00022448"/>
    </source>
</evidence>
<dbReference type="GO" id="GO:0017004">
    <property type="term" value="P:cytochrome complex assembly"/>
    <property type="evidence" value="ECO:0007669"/>
    <property type="project" value="UniProtKB-KW"/>
</dbReference>
<reference evidence="8" key="1">
    <citation type="submission" date="2020-11" db="EMBL/GenBank/DDBJ databases">
        <authorList>
            <person name="Tran Van P."/>
        </authorList>
    </citation>
    <scope>NUCLEOTIDE SEQUENCE</scope>
</reference>
<accession>A0A7R8WW89</accession>
<keyword evidence="7" id="KW-0472">Membrane</keyword>
<keyword evidence="3" id="KW-0813">Transport</keyword>
<dbReference type="GO" id="GO:0005886">
    <property type="term" value="C:plasma membrane"/>
    <property type="evidence" value="ECO:0007669"/>
    <property type="project" value="TreeGrafter"/>
</dbReference>